<evidence type="ECO:0000313" key="5">
    <source>
        <dbReference type="EMBL" id="MFC4312376.1"/>
    </source>
</evidence>
<organism evidence="5 6">
    <name type="scientific">Steroidobacter flavus</name>
    <dbReference type="NCBI Taxonomy" id="1842136"/>
    <lineage>
        <taxon>Bacteria</taxon>
        <taxon>Pseudomonadati</taxon>
        <taxon>Pseudomonadota</taxon>
        <taxon>Gammaproteobacteria</taxon>
        <taxon>Steroidobacterales</taxon>
        <taxon>Steroidobacteraceae</taxon>
        <taxon>Steroidobacter</taxon>
    </lineage>
</organism>
<accession>A0ABV8SXN1</accession>
<name>A0ABV8SXN1_9GAMM</name>
<dbReference type="PANTHER" id="PTHR33164">
    <property type="entry name" value="TRANSCRIPTIONAL REGULATOR, MARR FAMILY"/>
    <property type="match status" value="1"/>
</dbReference>
<reference evidence="6" key="1">
    <citation type="journal article" date="2019" name="Int. J. Syst. Evol. Microbiol.">
        <title>The Global Catalogue of Microorganisms (GCM) 10K type strain sequencing project: providing services to taxonomists for standard genome sequencing and annotation.</title>
        <authorList>
            <consortium name="The Broad Institute Genomics Platform"/>
            <consortium name="The Broad Institute Genome Sequencing Center for Infectious Disease"/>
            <person name="Wu L."/>
            <person name="Ma J."/>
        </authorList>
    </citation>
    <scope>NUCLEOTIDE SEQUENCE [LARGE SCALE GENOMIC DNA]</scope>
    <source>
        <strain evidence="6">CGMCC 1.10759</strain>
    </source>
</reference>
<keyword evidence="1" id="KW-0805">Transcription regulation</keyword>
<dbReference type="InterPro" id="IPR036390">
    <property type="entry name" value="WH_DNA-bd_sf"/>
</dbReference>
<dbReference type="Pfam" id="PF12802">
    <property type="entry name" value="MarR_2"/>
    <property type="match status" value="1"/>
</dbReference>
<protein>
    <submittedName>
        <fullName evidence="5">MarR family winged helix-turn-helix transcriptional regulator</fullName>
    </submittedName>
</protein>
<evidence type="ECO:0000256" key="2">
    <source>
        <dbReference type="ARBA" id="ARBA00023125"/>
    </source>
</evidence>
<dbReference type="InterPro" id="IPR000835">
    <property type="entry name" value="HTH_MarR-typ"/>
</dbReference>
<evidence type="ECO:0000259" key="4">
    <source>
        <dbReference type="PROSITE" id="PS50995"/>
    </source>
</evidence>
<dbReference type="SUPFAM" id="SSF46785">
    <property type="entry name" value="Winged helix' DNA-binding domain"/>
    <property type="match status" value="1"/>
</dbReference>
<dbReference type="SMART" id="SM00347">
    <property type="entry name" value="HTH_MARR"/>
    <property type="match status" value="1"/>
</dbReference>
<proteinExistence type="predicted"/>
<sequence>MDYTKSMGGAALGARLRRLSEAIDRDATRAYATIGIRFEQRWFGVLNQLALNGPMTVSELAAALRITRASVSQTRQSLEDAGIVGTEEHSSDARQRHLVLTNVGSKLIRRLKPLWRAMHDAALEVNAEADNAVAALDRLDEVLARQSMFDRIMERLPRADNDPKPRSAKP</sequence>
<comment type="caution">
    <text evidence="5">The sequence shown here is derived from an EMBL/GenBank/DDBJ whole genome shotgun (WGS) entry which is preliminary data.</text>
</comment>
<keyword evidence="6" id="KW-1185">Reference proteome</keyword>
<dbReference type="PRINTS" id="PR00598">
    <property type="entry name" value="HTHMARR"/>
</dbReference>
<gene>
    <name evidence="5" type="ORF">ACFPN2_25055</name>
</gene>
<evidence type="ECO:0000256" key="3">
    <source>
        <dbReference type="ARBA" id="ARBA00023163"/>
    </source>
</evidence>
<keyword evidence="3" id="KW-0804">Transcription</keyword>
<dbReference type="PANTHER" id="PTHR33164:SF64">
    <property type="entry name" value="TRANSCRIPTIONAL REGULATOR SLYA"/>
    <property type="match status" value="1"/>
</dbReference>
<dbReference type="Gene3D" id="1.10.10.10">
    <property type="entry name" value="Winged helix-like DNA-binding domain superfamily/Winged helix DNA-binding domain"/>
    <property type="match status" value="1"/>
</dbReference>
<keyword evidence="2" id="KW-0238">DNA-binding</keyword>
<dbReference type="EMBL" id="JBHSDU010000014">
    <property type="protein sequence ID" value="MFC4312376.1"/>
    <property type="molecule type" value="Genomic_DNA"/>
</dbReference>
<feature type="domain" description="HTH marR-type" evidence="4">
    <location>
        <begin position="9"/>
        <end position="141"/>
    </location>
</feature>
<dbReference type="Proteomes" id="UP001595904">
    <property type="component" value="Unassembled WGS sequence"/>
</dbReference>
<evidence type="ECO:0000313" key="6">
    <source>
        <dbReference type="Proteomes" id="UP001595904"/>
    </source>
</evidence>
<dbReference type="RefSeq" id="WP_380601714.1">
    <property type="nucleotide sequence ID" value="NZ_JBHSDU010000014.1"/>
</dbReference>
<dbReference type="PROSITE" id="PS50995">
    <property type="entry name" value="HTH_MARR_2"/>
    <property type="match status" value="1"/>
</dbReference>
<evidence type="ECO:0000256" key="1">
    <source>
        <dbReference type="ARBA" id="ARBA00023015"/>
    </source>
</evidence>
<dbReference type="InterPro" id="IPR036388">
    <property type="entry name" value="WH-like_DNA-bd_sf"/>
</dbReference>
<dbReference type="InterPro" id="IPR039422">
    <property type="entry name" value="MarR/SlyA-like"/>
</dbReference>